<comment type="caution">
    <text evidence="2">The sequence shown here is derived from an EMBL/GenBank/DDBJ whole genome shotgun (WGS) entry which is preliminary data.</text>
</comment>
<sequence>MHKQILFPLVTLLGVMLLALSAQAHCAWIEAPSSTASVDETVLIRSFWADPDDEPGQRDTADLELYYRSPSHETSPLKPDRKERYQYTQKQLGTEGSHVFYAIREPARHRLTQYRDFAKAITSVGVAQVTEPIGLELEITPLVPVDPLLKEVPVVVTFLGEVLPEATVQVVESLEPGGDVYQSLHGNHALEIVTDHKGQAVIPLGKDHQHIVKVRHQVGSSEVPQETGRWIRSVVFRSTLYLDAGIGK</sequence>
<proteinExistence type="predicted"/>
<dbReference type="AlphaFoldDB" id="A0A7W7Y3R0"/>
<dbReference type="Proteomes" id="UP000528322">
    <property type="component" value="Unassembled WGS sequence"/>
</dbReference>
<dbReference type="InterPro" id="IPR019613">
    <property type="entry name" value="DUF4198"/>
</dbReference>
<name>A0A7W7Y3R0_9BACT</name>
<protein>
    <submittedName>
        <fullName evidence="2">Putative GH25 family protein</fullName>
    </submittedName>
</protein>
<gene>
    <name evidence="2" type="ORF">HNR37_000835</name>
</gene>
<evidence type="ECO:0000313" key="3">
    <source>
        <dbReference type="Proteomes" id="UP000528322"/>
    </source>
</evidence>
<organism evidence="2 3">
    <name type="scientific">Desulfurispira natronophila</name>
    <dbReference type="NCBI Taxonomy" id="682562"/>
    <lineage>
        <taxon>Bacteria</taxon>
        <taxon>Pseudomonadati</taxon>
        <taxon>Chrysiogenota</taxon>
        <taxon>Chrysiogenia</taxon>
        <taxon>Chrysiogenales</taxon>
        <taxon>Chrysiogenaceae</taxon>
        <taxon>Desulfurispira</taxon>
    </lineage>
</organism>
<accession>A0A7W7Y3R0</accession>
<keyword evidence="3" id="KW-1185">Reference proteome</keyword>
<dbReference type="RefSeq" id="WP_183730380.1">
    <property type="nucleotide sequence ID" value="NZ_JACHID010000004.1"/>
</dbReference>
<dbReference type="Pfam" id="PF10670">
    <property type="entry name" value="DUF4198"/>
    <property type="match status" value="1"/>
</dbReference>
<evidence type="ECO:0000256" key="1">
    <source>
        <dbReference type="SAM" id="SignalP"/>
    </source>
</evidence>
<reference evidence="2 3" key="1">
    <citation type="submission" date="2020-08" db="EMBL/GenBank/DDBJ databases">
        <title>Genomic Encyclopedia of Type Strains, Phase IV (KMG-IV): sequencing the most valuable type-strain genomes for metagenomic binning, comparative biology and taxonomic classification.</title>
        <authorList>
            <person name="Goeker M."/>
        </authorList>
    </citation>
    <scope>NUCLEOTIDE SEQUENCE [LARGE SCALE GENOMIC DNA]</scope>
    <source>
        <strain evidence="2 3">DSM 22071</strain>
    </source>
</reference>
<feature type="signal peptide" evidence="1">
    <location>
        <begin position="1"/>
        <end position="24"/>
    </location>
</feature>
<feature type="chain" id="PRO_5030730611" evidence="1">
    <location>
        <begin position="25"/>
        <end position="248"/>
    </location>
</feature>
<evidence type="ECO:0000313" key="2">
    <source>
        <dbReference type="EMBL" id="MBB5021523.1"/>
    </source>
</evidence>
<keyword evidence="1" id="KW-0732">Signal</keyword>
<dbReference type="EMBL" id="JACHID010000004">
    <property type="protein sequence ID" value="MBB5021523.1"/>
    <property type="molecule type" value="Genomic_DNA"/>
</dbReference>